<name>A0ABT3VJF0_9ACTN</name>
<gene>
    <name evidence="1" type="ORF">K3769_39730</name>
</gene>
<evidence type="ECO:0008006" key="3">
    <source>
        <dbReference type="Google" id="ProtNLM"/>
    </source>
</evidence>
<proteinExistence type="predicted"/>
<protein>
    <recommendedName>
        <fullName evidence="3">Beta-ketoacyl synthase N-terminal domain-containing protein</fullName>
    </recommendedName>
</protein>
<dbReference type="EMBL" id="JAIFZO010000002">
    <property type="protein sequence ID" value="MCX4238800.1"/>
    <property type="molecule type" value="Genomic_DNA"/>
</dbReference>
<dbReference type="Proteomes" id="UP001165590">
    <property type="component" value="Unassembled WGS sequence"/>
</dbReference>
<dbReference type="RefSeq" id="WP_267031062.1">
    <property type="nucleotide sequence ID" value="NZ_JAIFZO010000002.1"/>
</dbReference>
<comment type="caution">
    <text evidence="1">The sequence shown here is derived from an EMBL/GenBank/DDBJ whole genome shotgun (WGS) entry which is preliminary data.</text>
</comment>
<evidence type="ECO:0000313" key="2">
    <source>
        <dbReference type="Proteomes" id="UP001165590"/>
    </source>
</evidence>
<reference evidence="1" key="1">
    <citation type="journal article" date="2022" name="bioRxiv">
        <title>Discovery and biosynthetic assessment of Streptomyces ortus sp nov. isolated from a deep-sea sponge.</title>
        <authorList>
            <person name="Williams S.E."/>
        </authorList>
    </citation>
    <scope>NUCLEOTIDE SEQUENCE</scope>
    <source>
        <strain evidence="1">A15ISP2-DRY2</strain>
    </source>
</reference>
<sequence>MPLRLSAGAVVTPPGNTYEPDETVLRYNRDLVELFGGKMDEELLRSGAQADHTRTVDLLVQRLPAGVVVPDLVVLAAALPDVNPVRAVSAHLGLITGGRADQCFSVTEQGLGAAFTALRIGAAHEKTGRSAAFALAVLEQTTLPAHDPVVHDGVPVRDCGVLLLFERGSGSSSGSGSASGSGEVSDVLRLADASELGPRLAELTADAPRPLVVMGPWTDPQDAPPGVDVHRVPPGGYCVSVWAALAEHWAHWRERFGTVVLCDTDPRSHTAHVAVLGGGR</sequence>
<keyword evidence="2" id="KW-1185">Reference proteome</keyword>
<accession>A0ABT3VJF0</accession>
<organism evidence="1 2">
    <name type="scientific">Streptomyces ortus</name>
    <dbReference type="NCBI Taxonomy" id="2867268"/>
    <lineage>
        <taxon>Bacteria</taxon>
        <taxon>Bacillati</taxon>
        <taxon>Actinomycetota</taxon>
        <taxon>Actinomycetes</taxon>
        <taxon>Kitasatosporales</taxon>
        <taxon>Streptomycetaceae</taxon>
        <taxon>Streptomyces</taxon>
    </lineage>
</organism>
<evidence type="ECO:0000313" key="1">
    <source>
        <dbReference type="EMBL" id="MCX4238800.1"/>
    </source>
</evidence>